<accession>T1F2F7</accession>
<dbReference type="AlphaFoldDB" id="T1F2F7"/>
<reference evidence="5" key="1">
    <citation type="submission" date="2012-12" db="EMBL/GenBank/DDBJ databases">
        <authorList>
            <person name="Hellsten U."/>
            <person name="Grimwood J."/>
            <person name="Chapman J.A."/>
            <person name="Shapiro H."/>
            <person name="Aerts A."/>
            <person name="Otillar R.P."/>
            <person name="Terry A.Y."/>
            <person name="Boore J.L."/>
            <person name="Simakov O."/>
            <person name="Marletaz F."/>
            <person name="Cho S.-J."/>
            <person name="Edsinger-Gonzales E."/>
            <person name="Havlak P."/>
            <person name="Kuo D.-H."/>
            <person name="Larsson T."/>
            <person name="Lv J."/>
            <person name="Arendt D."/>
            <person name="Savage R."/>
            <person name="Osoegawa K."/>
            <person name="de Jong P."/>
            <person name="Lindberg D.R."/>
            <person name="Seaver E.C."/>
            <person name="Weisblat D.A."/>
            <person name="Putnam N.H."/>
            <person name="Grigoriev I.V."/>
            <person name="Rokhsar D.S."/>
        </authorList>
    </citation>
    <scope>NUCLEOTIDE SEQUENCE</scope>
</reference>
<reference evidence="4" key="3">
    <citation type="submission" date="2015-06" db="UniProtKB">
        <authorList>
            <consortium name="EnsemblMetazoa"/>
        </authorList>
    </citation>
    <scope>IDENTIFICATION</scope>
</reference>
<dbReference type="InParanoid" id="T1F2F7"/>
<evidence type="ECO:0000256" key="1">
    <source>
        <dbReference type="SAM" id="MobiDB-lite"/>
    </source>
</evidence>
<dbReference type="CTD" id="20203007"/>
<dbReference type="EnsemblMetazoa" id="HelroT169909">
    <property type="protein sequence ID" value="HelroP169909"/>
    <property type="gene ID" value="HelroG169909"/>
</dbReference>
<evidence type="ECO:0000313" key="3">
    <source>
        <dbReference type="EMBL" id="ESO08170.1"/>
    </source>
</evidence>
<name>T1F2F7_HELRO</name>
<reference evidence="3 5" key="2">
    <citation type="journal article" date="2013" name="Nature">
        <title>Insights into bilaterian evolution from three spiralian genomes.</title>
        <authorList>
            <person name="Simakov O."/>
            <person name="Marletaz F."/>
            <person name="Cho S.J."/>
            <person name="Edsinger-Gonzales E."/>
            <person name="Havlak P."/>
            <person name="Hellsten U."/>
            <person name="Kuo D.H."/>
            <person name="Larsson T."/>
            <person name="Lv J."/>
            <person name="Arendt D."/>
            <person name="Savage R."/>
            <person name="Osoegawa K."/>
            <person name="de Jong P."/>
            <person name="Grimwood J."/>
            <person name="Chapman J.A."/>
            <person name="Shapiro H."/>
            <person name="Aerts A."/>
            <person name="Otillar R.P."/>
            <person name="Terry A.Y."/>
            <person name="Boore J.L."/>
            <person name="Grigoriev I.V."/>
            <person name="Lindberg D.R."/>
            <person name="Seaver E.C."/>
            <person name="Weisblat D.A."/>
            <person name="Putnam N.H."/>
            <person name="Rokhsar D.S."/>
        </authorList>
    </citation>
    <scope>NUCLEOTIDE SEQUENCE</scope>
</reference>
<dbReference type="Proteomes" id="UP000015101">
    <property type="component" value="Unassembled WGS sequence"/>
</dbReference>
<keyword evidence="2" id="KW-0812">Transmembrane</keyword>
<evidence type="ECO:0000313" key="5">
    <source>
        <dbReference type="Proteomes" id="UP000015101"/>
    </source>
</evidence>
<keyword evidence="5" id="KW-1185">Reference proteome</keyword>
<evidence type="ECO:0000313" key="4">
    <source>
        <dbReference type="EnsemblMetazoa" id="HelroP169909"/>
    </source>
</evidence>
<dbReference type="EMBL" id="AMQM01003428">
    <property type="status" value="NOT_ANNOTATED_CDS"/>
    <property type="molecule type" value="Genomic_DNA"/>
</dbReference>
<sequence>MIKGYYNDILQTIEDFSFLRNIVIPVLMVIWVCMLIRIAQDCIIFIIYYVQDEDDEDVGQGDGPTLDTIEELTHPRIDPRVTVSEPLMKHRHKKRSRTKKNNGGSEPDFRHKKTARVQKAFSAVTFRDRTNSLSDFATRGSVVEHNRQTADDMIMNDDI</sequence>
<dbReference type="HOGENOM" id="CLU_1662682_0_0_1"/>
<dbReference type="GeneID" id="20203007"/>
<organism evidence="4 5">
    <name type="scientific">Helobdella robusta</name>
    <name type="common">Californian leech</name>
    <dbReference type="NCBI Taxonomy" id="6412"/>
    <lineage>
        <taxon>Eukaryota</taxon>
        <taxon>Metazoa</taxon>
        <taxon>Spiralia</taxon>
        <taxon>Lophotrochozoa</taxon>
        <taxon>Annelida</taxon>
        <taxon>Clitellata</taxon>
        <taxon>Hirudinea</taxon>
        <taxon>Rhynchobdellida</taxon>
        <taxon>Glossiphoniidae</taxon>
        <taxon>Helobdella</taxon>
    </lineage>
</organism>
<evidence type="ECO:0000256" key="2">
    <source>
        <dbReference type="SAM" id="Phobius"/>
    </source>
</evidence>
<keyword evidence="2" id="KW-1133">Transmembrane helix</keyword>
<dbReference type="KEGG" id="hro:HELRODRAFT_169909"/>
<feature type="compositionally biased region" description="Basic residues" evidence="1">
    <location>
        <begin position="89"/>
        <end position="100"/>
    </location>
</feature>
<feature type="transmembrane region" description="Helical" evidence="2">
    <location>
        <begin position="22"/>
        <end position="50"/>
    </location>
</feature>
<dbReference type="RefSeq" id="XP_009013959.1">
    <property type="nucleotide sequence ID" value="XM_009015711.1"/>
</dbReference>
<gene>
    <name evidence="4" type="primary">20203007</name>
    <name evidence="3" type="ORF">HELRODRAFT_169909</name>
</gene>
<keyword evidence="2" id="KW-0472">Membrane</keyword>
<dbReference type="EMBL" id="KB096134">
    <property type="protein sequence ID" value="ESO08170.1"/>
    <property type="molecule type" value="Genomic_DNA"/>
</dbReference>
<protein>
    <submittedName>
        <fullName evidence="3 4">Uncharacterized protein</fullName>
    </submittedName>
</protein>
<proteinExistence type="predicted"/>
<feature type="region of interest" description="Disordered" evidence="1">
    <location>
        <begin position="83"/>
        <end position="109"/>
    </location>
</feature>